<sequence>MLATQTAVSDGTLNVLAVGIPFFEQSDISITLDEGVALSLGVDYRWSTAKTVQFLSTLNTPSGLVPAGVVVRVYRRTELDAMLNLYDGGAPFNRGTLDENFLQLLFLLQEQAEGLGLTPLQVALNMNGFPITGLGLAPDDPTAALSKQAADPLYYNVSGDTLAGPMQVAGNQVTGLRVPVGPTEAARKQELDAEASSRAAADAALQAQLTEGALPANSQFSVISWHPQVIPNSVTIPDNVNAWSFGPRMEIAAGQVVTVGGGSFWTIANGATADAGPLTSQVPAPLDFGSL</sequence>
<reference evidence="1 2" key="1">
    <citation type="submission" date="2023-07" db="EMBL/GenBank/DDBJ databases">
        <title>Complete genome sequence of Pseudomonas phage Ep4.</title>
        <authorList>
            <person name="Aono M."/>
            <person name="Yagi H."/>
            <person name="Kobayashi K."/>
        </authorList>
    </citation>
    <scope>NUCLEOTIDE SEQUENCE [LARGE SCALE GENOMIC DNA]</scope>
    <source>
        <strain evidence="1 2">Ep4</strain>
    </source>
</reference>
<organism evidence="1 2">
    <name type="scientific">Pseudomonas phage Ep4</name>
    <dbReference type="NCBI Taxonomy" id="3057492"/>
    <lineage>
        <taxon>Viruses</taxon>
        <taxon>Duplodnaviria</taxon>
        <taxon>Heunggongvirae</taxon>
        <taxon>Uroviricota</taxon>
        <taxon>Caudoviricetes</taxon>
        <taxon>Autographivirales</taxon>
        <taxon>Autoscriptoviridae</taxon>
        <taxon>Corkvirinae</taxon>
        <taxon>Actinidiaevirus</taxon>
        <taxon>Actinidiaevirus Ep4</taxon>
    </lineage>
</organism>
<accession>A0AAU9EG47</accession>
<evidence type="ECO:0000313" key="2">
    <source>
        <dbReference type="Proteomes" id="UP001304640"/>
    </source>
</evidence>
<dbReference type="Proteomes" id="UP001304640">
    <property type="component" value="Segment"/>
</dbReference>
<evidence type="ECO:0000313" key="1">
    <source>
        <dbReference type="EMBL" id="BEQ12903.1"/>
    </source>
</evidence>
<dbReference type="EMBL" id="LC776701">
    <property type="protein sequence ID" value="BEQ12903.1"/>
    <property type="molecule type" value="Genomic_DNA"/>
</dbReference>
<keyword evidence="2" id="KW-1185">Reference proteome</keyword>
<protein>
    <submittedName>
        <fullName evidence="1">Tail fiber protein</fullName>
    </submittedName>
</protein>
<name>A0AAU9EG47_9CAUD</name>
<proteinExistence type="predicted"/>
<gene>
    <name evidence="1" type="ORF">Ep4_044</name>
</gene>